<dbReference type="EC" id="1.3.99.-" evidence="14 15"/>
<keyword evidence="10 14" id="KW-0560">Oxidoreductase</keyword>
<comment type="subunit">
    <text evidence="14">Homodimer.</text>
</comment>
<dbReference type="PIRSF" id="PIRSF004638">
    <property type="entry name" value="UCP004638"/>
    <property type="match status" value="1"/>
</dbReference>
<dbReference type="GO" id="GO:0046872">
    <property type="term" value="F:metal ion binding"/>
    <property type="evidence" value="ECO:0007669"/>
    <property type="project" value="UniProtKB-UniRule"/>
</dbReference>
<comment type="catalytic activity">
    <reaction evidence="13 14 15">
        <text>protoporphyrinogen IX + 3 A = protoporphyrin IX + 3 AH2</text>
        <dbReference type="Rhea" id="RHEA:62000"/>
        <dbReference type="ChEBI" id="CHEBI:13193"/>
        <dbReference type="ChEBI" id="CHEBI:17499"/>
        <dbReference type="ChEBI" id="CHEBI:57306"/>
        <dbReference type="ChEBI" id="CHEBI:57307"/>
    </reaction>
</comment>
<evidence type="ECO:0000256" key="14">
    <source>
        <dbReference type="HAMAP-Rule" id="MF_02239"/>
    </source>
</evidence>
<evidence type="ECO:0000256" key="5">
    <source>
        <dbReference type="ARBA" id="ARBA00022475"/>
    </source>
</evidence>
<dbReference type="NCBIfam" id="TIGR00701">
    <property type="entry name" value="protoporphyrinogen oxidase HemJ"/>
    <property type="match status" value="1"/>
</dbReference>
<dbReference type="InterPro" id="IPR005265">
    <property type="entry name" value="HemJ-like"/>
</dbReference>
<dbReference type="Proteomes" id="UP000287447">
    <property type="component" value="Unassembled WGS sequence"/>
</dbReference>
<comment type="similarity">
    <text evidence="3 14 15">Belongs to the HemJ family.</text>
</comment>
<comment type="subcellular location">
    <subcellularLocation>
        <location evidence="1 14">Cell membrane</location>
        <topology evidence="1 14">Multi-pass membrane protein</topology>
    </subcellularLocation>
</comment>
<dbReference type="GO" id="GO:0006782">
    <property type="term" value="P:protoporphyrinogen IX biosynthetic process"/>
    <property type="evidence" value="ECO:0007669"/>
    <property type="project" value="UniProtKB-UniRule"/>
</dbReference>
<dbReference type="HAMAP" id="MF_02239">
    <property type="entry name" value="HemJ"/>
    <property type="match status" value="1"/>
</dbReference>
<comment type="pathway">
    <text evidence="2 14 15">Porphyrin-containing compound metabolism; protoporphyrin-IX biosynthesis; protoporphyrin-IX from protoporphyrinogen-IX: step 1/1.</text>
</comment>
<evidence type="ECO:0000256" key="10">
    <source>
        <dbReference type="ARBA" id="ARBA00023002"/>
    </source>
</evidence>
<evidence type="ECO:0000256" key="9">
    <source>
        <dbReference type="ARBA" id="ARBA00022989"/>
    </source>
</evidence>
<evidence type="ECO:0000256" key="1">
    <source>
        <dbReference type="ARBA" id="ARBA00004651"/>
    </source>
</evidence>
<reference evidence="17" key="1">
    <citation type="submission" date="2019-01" db="EMBL/GenBank/DDBJ databases">
        <title>Gri0909 isolated from a small marine red alga.</title>
        <authorList>
            <person name="Kim J."/>
            <person name="Jeong S.E."/>
            <person name="Jeon C.O."/>
        </authorList>
    </citation>
    <scope>NUCLEOTIDE SEQUENCE [LARGE SCALE GENOMIC DNA]</scope>
    <source>
        <strain evidence="17">Gri0909</strain>
    </source>
</reference>
<evidence type="ECO:0000256" key="7">
    <source>
        <dbReference type="ARBA" id="ARBA00022692"/>
    </source>
</evidence>
<keyword evidence="17" id="KW-1185">Reference proteome</keyword>
<dbReference type="Pfam" id="PF03653">
    <property type="entry name" value="UPF0093"/>
    <property type="match status" value="1"/>
</dbReference>
<evidence type="ECO:0000313" key="16">
    <source>
        <dbReference type="EMBL" id="RVU36240.1"/>
    </source>
</evidence>
<feature type="transmembrane region" description="Helical" evidence="14">
    <location>
        <begin position="80"/>
        <end position="98"/>
    </location>
</feature>
<feature type="transmembrane region" description="Helical" evidence="14">
    <location>
        <begin position="119"/>
        <end position="137"/>
    </location>
</feature>
<dbReference type="UniPathway" id="UPA00251">
    <property type="reaction ID" value="UER00324"/>
</dbReference>
<dbReference type="AlphaFoldDB" id="A0A3S2VMC8"/>
<comment type="cofactor">
    <cofactor evidence="14 15">
        <name>heme b</name>
        <dbReference type="ChEBI" id="CHEBI:60344"/>
    </cofactor>
    <text evidence="14 15">Binds 1 heme b (iron(II)-protoporphyrin IX) group per subunit.</text>
</comment>
<evidence type="ECO:0000313" key="17">
    <source>
        <dbReference type="Proteomes" id="UP000287447"/>
    </source>
</evidence>
<keyword evidence="12 14" id="KW-0472">Membrane</keyword>
<keyword evidence="8 14" id="KW-0479">Metal-binding</keyword>
<evidence type="ECO:0000256" key="2">
    <source>
        <dbReference type="ARBA" id="ARBA00005073"/>
    </source>
</evidence>
<organism evidence="16 17">
    <name type="scientific">Hwanghaeella grinnelliae</name>
    <dbReference type="NCBI Taxonomy" id="2500179"/>
    <lineage>
        <taxon>Bacteria</taxon>
        <taxon>Pseudomonadati</taxon>
        <taxon>Pseudomonadota</taxon>
        <taxon>Alphaproteobacteria</taxon>
        <taxon>Rhodospirillales</taxon>
        <taxon>Rhodospirillaceae</taxon>
        <taxon>Hwanghaeella</taxon>
    </lineage>
</organism>
<evidence type="ECO:0000256" key="4">
    <source>
        <dbReference type="ARBA" id="ARBA00017504"/>
    </source>
</evidence>
<dbReference type="GO" id="GO:0070818">
    <property type="term" value="F:protoporphyrinogen oxidase activity"/>
    <property type="evidence" value="ECO:0007669"/>
    <property type="project" value="UniProtKB-UniRule"/>
</dbReference>
<dbReference type="PANTHER" id="PTHR40255:SF1">
    <property type="entry name" value="PROTOPORPHYRINOGEN IX OXIDASE"/>
    <property type="match status" value="1"/>
</dbReference>
<feature type="transmembrane region" description="Helical" evidence="14">
    <location>
        <begin position="6"/>
        <end position="29"/>
    </location>
</feature>
<evidence type="ECO:0000256" key="3">
    <source>
        <dbReference type="ARBA" id="ARBA00006501"/>
    </source>
</evidence>
<feature type="binding site" description="axial binding residue" evidence="14">
    <location>
        <position position="9"/>
    </location>
    <ligand>
        <name>heme</name>
        <dbReference type="ChEBI" id="CHEBI:30413"/>
    </ligand>
    <ligandPart>
        <name>Fe</name>
        <dbReference type="ChEBI" id="CHEBI:18248"/>
    </ligandPart>
</feature>
<proteinExistence type="inferred from homology"/>
<evidence type="ECO:0000256" key="12">
    <source>
        <dbReference type="ARBA" id="ARBA00023136"/>
    </source>
</evidence>
<protein>
    <recommendedName>
        <fullName evidence="4 14">Protoporphyrinogen IX oxidase</fullName>
        <shortName evidence="14">PPO</shortName>
        <ecNumber evidence="14 15">1.3.99.-</ecNumber>
    </recommendedName>
</protein>
<dbReference type="PANTHER" id="PTHR40255">
    <property type="entry name" value="UPF0093 MEMBRANE PROTEIN SLR1790"/>
    <property type="match status" value="1"/>
</dbReference>
<comment type="caution">
    <text evidence="16">The sequence shown here is derived from an EMBL/GenBank/DDBJ whole genome shotgun (WGS) entry which is preliminary data.</text>
</comment>
<evidence type="ECO:0000256" key="13">
    <source>
        <dbReference type="ARBA" id="ARBA00048390"/>
    </source>
</evidence>
<name>A0A3S2VMC8_9PROT</name>
<feature type="binding site" description="axial binding residue" evidence="14">
    <location>
        <position position="84"/>
    </location>
    <ligand>
        <name>heme</name>
        <dbReference type="ChEBI" id="CHEBI:30413"/>
    </ligand>
    <ligandPart>
        <name>Fe</name>
        <dbReference type="ChEBI" id="CHEBI:18248"/>
    </ligandPart>
</feature>
<feature type="transmembrane region" description="Helical" evidence="14">
    <location>
        <begin position="50"/>
        <end position="68"/>
    </location>
</feature>
<comment type="function">
    <text evidence="14 15">Catalyzes the oxidation of protoporphyrinogen IX to protoporphyrin IX.</text>
</comment>
<evidence type="ECO:0000256" key="8">
    <source>
        <dbReference type="ARBA" id="ARBA00022723"/>
    </source>
</evidence>
<evidence type="ECO:0000256" key="15">
    <source>
        <dbReference type="PIRNR" id="PIRNR004638"/>
    </source>
</evidence>
<dbReference type="EMBL" id="SADE01000002">
    <property type="protein sequence ID" value="RVU36240.1"/>
    <property type="molecule type" value="Genomic_DNA"/>
</dbReference>
<evidence type="ECO:0000256" key="11">
    <source>
        <dbReference type="ARBA" id="ARBA00023004"/>
    </source>
</evidence>
<sequence>MYEWVKVIHILAVISWMAGLLYLPRLYVYHCQVDPGSEAAEKFKVMERKLLRGIMNPAMIFSWIFGLWTAYEIHAWSDGWFHGKLALVILMTAAHMVYAKQRKAFEQDANTHSERYFRFINEVPAVLMVGIVILVVVKPF</sequence>
<dbReference type="GO" id="GO:0005886">
    <property type="term" value="C:plasma membrane"/>
    <property type="evidence" value="ECO:0007669"/>
    <property type="project" value="UniProtKB-SubCell"/>
</dbReference>
<keyword evidence="5 14" id="KW-1003">Cell membrane</keyword>
<keyword evidence="6 14" id="KW-0349">Heme</keyword>
<gene>
    <name evidence="16" type="primary">hemJ</name>
    <name evidence="16" type="ORF">EOI86_13550</name>
</gene>
<accession>A0A3S2VMC8</accession>
<dbReference type="OrthoDB" id="9800824at2"/>
<evidence type="ECO:0000256" key="6">
    <source>
        <dbReference type="ARBA" id="ARBA00022617"/>
    </source>
</evidence>
<keyword evidence="11 14" id="KW-0408">Iron</keyword>
<keyword evidence="9 14" id="KW-1133">Transmembrane helix</keyword>
<dbReference type="RefSeq" id="WP_127765716.1">
    <property type="nucleotide sequence ID" value="NZ_SADE01000002.1"/>
</dbReference>
<keyword evidence="7 14" id="KW-0812">Transmembrane</keyword>